<sequence length="448" mass="50681">MDQAAKIRYRRERLSVPLKKQGRLLLAVLTTALTLSSVSHADEPTAEEKKLASQLPAHLFSRDAEPTTSILIDKQRKNAYLVHMENDIPHVVREITHLQFGQQDGDKQSEGDLKTPEGVYRIEKFIPDSQLAPVYGSGAFPLDYPNPLDRIEGRNGSGIWLHGRDDNDPSKVATRGCVAFQNKEIRELEPVLKPGTNIIISPKTEFMTPAAYEARKASLFKQLDAFFKDWNNADITSLAKILHPTFHDANGLNRDAWVAKKKALAAAYPERDIKISNIYAFKEDGKQVVFDFNQTYCAANLFSYDHKRLFFKPDGDKLSLVAEDSIALPIQPILTAEATRFVDKWIDTWSKNEIFEYLALYNPQFTYDGGKKLADWQVYKSGIFAQRPEQKISYSNLQIAPVKGDLYRVTFKQNYQSDNYSDVGIKTLMLSGCPGDFSIVSESWTALK</sequence>
<dbReference type="InterPro" id="IPR005490">
    <property type="entry name" value="LD_TPept_cat_dom"/>
</dbReference>
<accession>A0ABX5LWJ4</accession>
<dbReference type="InterPro" id="IPR038063">
    <property type="entry name" value="Transpep_catalytic_dom"/>
</dbReference>
<protein>
    <recommendedName>
        <fullName evidence="9">L,D-TPase catalytic domain-containing protein</fullName>
    </recommendedName>
</protein>
<dbReference type="SUPFAM" id="SSF54427">
    <property type="entry name" value="NTF2-like"/>
    <property type="match status" value="1"/>
</dbReference>
<comment type="caution">
    <text evidence="10">The sequence shown here is derived from an EMBL/GenBank/DDBJ whole genome shotgun (WGS) entry which is preliminary data.</text>
</comment>
<dbReference type="SUPFAM" id="SSF141523">
    <property type="entry name" value="L,D-transpeptidase catalytic domain-like"/>
    <property type="match status" value="1"/>
</dbReference>
<comment type="similarity">
    <text evidence="2">Belongs to the YkuD family.</text>
</comment>
<keyword evidence="5 7" id="KW-0573">Peptidoglycan synthesis</keyword>
<evidence type="ECO:0000313" key="10">
    <source>
        <dbReference type="EMBL" id="PXF31027.1"/>
    </source>
</evidence>
<organism evidence="10 11">
    <name type="scientific">Pokkaliibacter plantistimulans</name>
    <dbReference type="NCBI Taxonomy" id="1635171"/>
    <lineage>
        <taxon>Bacteria</taxon>
        <taxon>Pseudomonadati</taxon>
        <taxon>Pseudomonadota</taxon>
        <taxon>Gammaproteobacteria</taxon>
        <taxon>Oceanospirillales</taxon>
        <taxon>Balneatrichaceae</taxon>
        <taxon>Pokkaliibacter</taxon>
    </lineage>
</organism>
<feature type="signal peptide" evidence="8">
    <location>
        <begin position="1"/>
        <end position="41"/>
    </location>
</feature>
<dbReference type="PANTHER" id="PTHR36699:SF1">
    <property type="entry name" value="L,D-TRANSPEPTIDASE YAFK-RELATED"/>
    <property type="match status" value="1"/>
</dbReference>
<dbReference type="Proteomes" id="UP000248090">
    <property type="component" value="Unassembled WGS sequence"/>
</dbReference>
<feature type="chain" id="PRO_5045225835" description="L,D-TPase catalytic domain-containing protein" evidence="8">
    <location>
        <begin position="42"/>
        <end position="448"/>
    </location>
</feature>
<proteinExistence type="inferred from homology"/>
<dbReference type="Gene3D" id="2.40.440.10">
    <property type="entry name" value="L,D-transpeptidase catalytic domain-like"/>
    <property type="match status" value="1"/>
</dbReference>
<dbReference type="InterPro" id="IPR056203">
    <property type="entry name" value="Cds6_C"/>
</dbReference>
<comment type="pathway">
    <text evidence="1 7">Cell wall biogenesis; peptidoglycan biosynthesis.</text>
</comment>
<feature type="active site" description="Nucleophile" evidence="7">
    <location>
        <position position="177"/>
    </location>
</feature>
<feature type="active site" description="Proton donor/acceptor" evidence="7">
    <location>
        <position position="162"/>
    </location>
</feature>
<dbReference type="PANTHER" id="PTHR36699">
    <property type="entry name" value="LD-TRANSPEPTIDASE"/>
    <property type="match status" value="1"/>
</dbReference>
<evidence type="ECO:0000256" key="5">
    <source>
        <dbReference type="ARBA" id="ARBA00022984"/>
    </source>
</evidence>
<evidence type="ECO:0000256" key="4">
    <source>
        <dbReference type="ARBA" id="ARBA00022960"/>
    </source>
</evidence>
<dbReference type="EMBL" id="LAPT01000055">
    <property type="protein sequence ID" value="PXF31027.1"/>
    <property type="molecule type" value="Genomic_DNA"/>
</dbReference>
<dbReference type="Pfam" id="PF03734">
    <property type="entry name" value="YkuD"/>
    <property type="match status" value="1"/>
</dbReference>
<evidence type="ECO:0000313" key="11">
    <source>
        <dbReference type="Proteomes" id="UP000248090"/>
    </source>
</evidence>
<keyword evidence="3" id="KW-0808">Transferase</keyword>
<gene>
    <name evidence="10" type="ORF">WH50_12385</name>
</gene>
<evidence type="ECO:0000259" key="9">
    <source>
        <dbReference type="PROSITE" id="PS52029"/>
    </source>
</evidence>
<keyword evidence="11" id="KW-1185">Reference proteome</keyword>
<dbReference type="RefSeq" id="WP_110187595.1">
    <property type="nucleotide sequence ID" value="NZ_CP177354.1"/>
</dbReference>
<reference evidence="10 11" key="1">
    <citation type="submission" date="2015-03" db="EMBL/GenBank/DDBJ databases">
        <authorList>
            <person name="Krishnan R."/>
            <person name="Midha S."/>
            <person name="Patil P.B."/>
            <person name="Rameshkumar N."/>
        </authorList>
    </citation>
    <scope>NUCLEOTIDE SEQUENCE [LARGE SCALE GENOMIC DNA]</scope>
    <source>
        <strain evidence="10 11">L1E11</strain>
    </source>
</reference>
<keyword evidence="8" id="KW-0732">Signal</keyword>
<dbReference type="Pfam" id="PF24125">
    <property type="entry name" value="Cds6_C"/>
    <property type="match status" value="2"/>
</dbReference>
<evidence type="ECO:0000256" key="3">
    <source>
        <dbReference type="ARBA" id="ARBA00022679"/>
    </source>
</evidence>
<evidence type="ECO:0000256" key="1">
    <source>
        <dbReference type="ARBA" id="ARBA00004752"/>
    </source>
</evidence>
<dbReference type="InterPro" id="IPR032710">
    <property type="entry name" value="NTF2-like_dom_sf"/>
</dbReference>
<keyword evidence="4 7" id="KW-0133">Cell shape</keyword>
<evidence type="ECO:0000256" key="7">
    <source>
        <dbReference type="PROSITE-ProRule" id="PRU01373"/>
    </source>
</evidence>
<feature type="domain" description="L,D-TPase catalytic" evidence="9">
    <location>
        <begin position="68"/>
        <end position="201"/>
    </location>
</feature>
<evidence type="ECO:0000256" key="2">
    <source>
        <dbReference type="ARBA" id="ARBA00005992"/>
    </source>
</evidence>
<dbReference type="PROSITE" id="PS52029">
    <property type="entry name" value="LD_TPASE"/>
    <property type="match status" value="1"/>
</dbReference>
<evidence type="ECO:0000256" key="8">
    <source>
        <dbReference type="SAM" id="SignalP"/>
    </source>
</evidence>
<evidence type="ECO:0000256" key="6">
    <source>
        <dbReference type="ARBA" id="ARBA00023316"/>
    </source>
</evidence>
<keyword evidence="6 7" id="KW-0961">Cell wall biogenesis/degradation</keyword>
<name>A0ABX5LWJ4_9GAMM</name>
<dbReference type="CDD" id="cd16913">
    <property type="entry name" value="YkuD_like"/>
    <property type="match status" value="1"/>
</dbReference>